<evidence type="ECO:0000313" key="3">
    <source>
        <dbReference type="Proteomes" id="UP000015500"/>
    </source>
</evidence>
<accession>S5YZA5</accession>
<evidence type="ECO:0000259" key="1">
    <source>
        <dbReference type="Pfam" id="PF01593"/>
    </source>
</evidence>
<name>S5YZA5_GEOG3</name>
<organism evidence="2 3">
    <name type="scientific">Geobacillus genomosp. 3</name>
    <dbReference type="NCBI Taxonomy" id="1921421"/>
    <lineage>
        <taxon>Bacteria</taxon>
        <taxon>Bacillati</taxon>
        <taxon>Bacillota</taxon>
        <taxon>Bacilli</taxon>
        <taxon>Bacillales</taxon>
        <taxon>Anoxybacillaceae</taxon>
        <taxon>Geobacillus</taxon>
    </lineage>
</organism>
<sequence>MAGGTANNGSPASAGEFYFAPKQAHYKQASPHEGTDGPGLTLAGDYTRQPYFATMEGTVVSGERAATVVARRLGL</sequence>
<dbReference type="GO" id="GO:0016491">
    <property type="term" value="F:oxidoreductase activity"/>
    <property type="evidence" value="ECO:0007669"/>
    <property type="project" value="InterPro"/>
</dbReference>
<dbReference type="SUPFAM" id="SSF51905">
    <property type="entry name" value="FAD/NAD(P)-binding domain"/>
    <property type="match status" value="1"/>
</dbReference>
<keyword evidence="3" id="KW-1185">Reference proteome</keyword>
<protein>
    <recommendedName>
        <fullName evidence="1">Amine oxidase domain-containing protein</fullName>
    </recommendedName>
</protein>
<feature type="domain" description="Amine oxidase" evidence="1">
    <location>
        <begin position="18"/>
        <end position="69"/>
    </location>
</feature>
<dbReference type="STRING" id="1921421.M493_08905"/>
<dbReference type="InterPro" id="IPR002937">
    <property type="entry name" value="Amino_oxidase"/>
</dbReference>
<dbReference type="KEGG" id="gjf:M493_08905"/>
<dbReference type="AlphaFoldDB" id="S5YZA5"/>
<dbReference type="RefSeq" id="WP_023817615.1">
    <property type="nucleotide sequence ID" value="NC_022080.4"/>
</dbReference>
<dbReference type="EMBL" id="CP006254">
    <property type="protein sequence ID" value="AGT32054.2"/>
    <property type="molecule type" value="Genomic_DNA"/>
</dbReference>
<dbReference type="Pfam" id="PF01593">
    <property type="entry name" value="Amino_oxidase"/>
    <property type="match status" value="1"/>
</dbReference>
<evidence type="ECO:0000313" key="2">
    <source>
        <dbReference type="EMBL" id="AGT32054.2"/>
    </source>
</evidence>
<gene>
    <name evidence="2" type="ORF">M493_08905</name>
</gene>
<dbReference type="InterPro" id="IPR036188">
    <property type="entry name" value="FAD/NAD-bd_sf"/>
</dbReference>
<proteinExistence type="predicted"/>
<dbReference type="Proteomes" id="UP000015500">
    <property type="component" value="Chromosome"/>
</dbReference>
<dbReference type="HOGENOM" id="CLU_2665879_0_0_9"/>
<reference evidence="2 3" key="1">
    <citation type="journal article" date="2014" name="Genome Announc.">
        <title>Complete Genome Sequence of the Thermophilic Polychlorinated Biphenyl Degrader Geobacillus sp. Strain JF8 (NBRC 109937).</title>
        <authorList>
            <person name="Shintani M."/>
            <person name="Ohtsubo Y."/>
            <person name="Fukuda K."/>
            <person name="Hosoyama A."/>
            <person name="Ohji S."/>
            <person name="Yamazoe A."/>
            <person name="Fujita N."/>
            <person name="Nagata Y."/>
            <person name="Tsuda M."/>
            <person name="Hatta T."/>
            <person name="Kimbara K."/>
        </authorList>
    </citation>
    <scope>NUCLEOTIDE SEQUENCE [LARGE SCALE GENOMIC DNA]</scope>
    <source>
        <strain evidence="2 3">JF8</strain>
    </source>
</reference>